<evidence type="ECO:0000313" key="5">
    <source>
        <dbReference type="Proteomes" id="UP000312784"/>
    </source>
</evidence>
<dbReference type="SUPFAM" id="SSF52540">
    <property type="entry name" value="P-loop containing nucleoside triphosphate hydrolases"/>
    <property type="match status" value="1"/>
</dbReference>
<proteinExistence type="predicted"/>
<dbReference type="InterPro" id="IPR052026">
    <property type="entry name" value="ExeA_AAA_ATPase_DNA-bind"/>
</dbReference>
<dbReference type="PANTHER" id="PTHR35894">
    <property type="entry name" value="GENERAL SECRETION PATHWAY PROTEIN A-RELATED"/>
    <property type="match status" value="1"/>
</dbReference>
<sequence length="342" mass="38211">MKDVNNTTSNKNIAWSRPSTQPELSGNRSQTDIDIWWSLVDRVREIATRNEWPKAEVARRVGMADSTFSLWYSGKYPGRLDIQNVTVQQWLDALDDAAELSALPTSPAFFKTRTSDEIMDALKWAQVQPELVMITIGAGMGKTMTCRHYRATRPHTYMVTMSPHTKTVNGMLVDLAAELDVIQHNPAKLTRAIGNRLGRSSTPTLLIVDEAQNLQDEAINQLRHFVDVFNCGVALVGNDEIHSRFAKRADGPSHAQLKSRIGKRLRYSKPIKEDLQAFISAWGVTEPESVKFLLGIGMKGGALRQIDKTMKLASMVALGAGEEVSFQFIKAAWENRDVEDLV</sequence>
<dbReference type="Pfam" id="PF09077">
    <property type="entry name" value="Phage-MuB_C"/>
    <property type="match status" value="1"/>
</dbReference>
<feature type="domain" description="B transposition protein C-terminal" evidence="2">
    <location>
        <begin position="259"/>
        <end position="334"/>
    </location>
</feature>
<dbReference type="SUPFAM" id="SSF47681">
    <property type="entry name" value="C-terminal domain of B transposition protein"/>
    <property type="match status" value="1"/>
</dbReference>
<dbReference type="InterPro" id="IPR036733">
    <property type="entry name" value="B_transposit_C_sf"/>
</dbReference>
<evidence type="ECO:0000313" key="4">
    <source>
        <dbReference type="EMBL" id="TNV17765.1"/>
    </source>
</evidence>
<evidence type="ECO:0000259" key="3">
    <source>
        <dbReference type="Pfam" id="PF13401"/>
    </source>
</evidence>
<dbReference type="Proteomes" id="UP000312784">
    <property type="component" value="Unassembled WGS sequence"/>
</dbReference>
<organism evidence="4 5">
    <name type="scientific">Ochrobactrum teleogrylli</name>
    <dbReference type="NCBI Taxonomy" id="2479765"/>
    <lineage>
        <taxon>Bacteria</taxon>
        <taxon>Pseudomonadati</taxon>
        <taxon>Pseudomonadota</taxon>
        <taxon>Alphaproteobacteria</taxon>
        <taxon>Hyphomicrobiales</taxon>
        <taxon>Brucellaceae</taxon>
        <taxon>Brucella/Ochrobactrum group</taxon>
        <taxon>Ochrobactrum</taxon>
    </lineage>
</organism>
<dbReference type="Gene3D" id="3.40.50.300">
    <property type="entry name" value="P-loop containing nucleotide triphosphate hydrolases"/>
    <property type="match status" value="1"/>
</dbReference>
<comment type="caution">
    <text evidence="4">The sequence shown here is derived from an EMBL/GenBank/DDBJ whole genome shotgun (WGS) entry which is preliminary data.</text>
</comment>
<evidence type="ECO:0000259" key="2">
    <source>
        <dbReference type="Pfam" id="PF09077"/>
    </source>
</evidence>
<dbReference type="InterPro" id="IPR049945">
    <property type="entry name" value="AAA_22"/>
</dbReference>
<reference evidence="4 5" key="1">
    <citation type="submission" date="2019-06" db="EMBL/GenBank/DDBJ databases">
        <title>Ochrobactrum cricket sp.nov., isolated from the insect Teleogryllus occipitalis living in deserted cropland.</title>
        <authorList>
            <person name="Hu M."/>
        </authorList>
    </citation>
    <scope>NUCLEOTIDE SEQUENCE [LARGE SCALE GENOMIC DNA]</scope>
    <source>
        <strain evidence="4 5">LCB8</strain>
    </source>
</reference>
<dbReference type="Pfam" id="PF13401">
    <property type="entry name" value="AAA_22"/>
    <property type="match status" value="1"/>
</dbReference>
<accession>A0ABY2Y7Q0</accession>
<feature type="region of interest" description="Disordered" evidence="1">
    <location>
        <begin position="1"/>
        <end position="27"/>
    </location>
</feature>
<protein>
    <submittedName>
        <fullName evidence="4">DNA transposition protein</fullName>
    </submittedName>
</protein>
<name>A0ABY2Y7Q0_9HYPH</name>
<dbReference type="RefSeq" id="WP_140024294.1">
    <property type="nucleotide sequence ID" value="NZ_JBHUFG010000007.1"/>
</dbReference>
<gene>
    <name evidence="4" type="ORF">FIC94_06210</name>
</gene>
<dbReference type="EMBL" id="VEWL01000002">
    <property type="protein sequence ID" value="TNV17765.1"/>
    <property type="molecule type" value="Genomic_DNA"/>
</dbReference>
<feature type="domain" description="ORC1/DEAH AAA+ ATPase" evidence="3">
    <location>
        <begin position="137"/>
        <end position="245"/>
    </location>
</feature>
<dbReference type="PANTHER" id="PTHR35894:SF5">
    <property type="entry name" value="MU-LIKE PROPHAGE FLUMU DNA TRANSPOSITION PROTEIN B"/>
    <property type="match status" value="1"/>
</dbReference>
<dbReference type="Gene3D" id="1.10.1180.10">
    <property type="entry name" value="B transposition protein, C-terminal domain"/>
    <property type="match status" value="1"/>
</dbReference>
<evidence type="ECO:0000256" key="1">
    <source>
        <dbReference type="SAM" id="MobiDB-lite"/>
    </source>
</evidence>
<dbReference type="InterPro" id="IPR009084">
    <property type="entry name" value="B_transpositn_C"/>
</dbReference>
<dbReference type="InterPro" id="IPR010982">
    <property type="entry name" value="Lambda_DNA-bd_dom_sf"/>
</dbReference>
<dbReference type="InterPro" id="IPR027417">
    <property type="entry name" value="P-loop_NTPase"/>
</dbReference>
<keyword evidence="5" id="KW-1185">Reference proteome</keyword>
<dbReference type="Gene3D" id="1.10.260.40">
    <property type="entry name" value="lambda repressor-like DNA-binding domains"/>
    <property type="match status" value="1"/>
</dbReference>